<sequence>MKPLLHLPIEAPNSLNLYTEDVERLVREHNWDKLNQVPVCIDQHQILRAHFGQNRWDCSPYASDKGSDKNQREFDFSYLVDSPNLLLEAKLIAYGWLYEQGHCFGQKCKLSTLTSRFNIGLKRALVSLKNNGANSFSELNNHDVWQKFEMDLQNESLSKRTLELAFTALQSVERLNPWLPFELLLPNTNYKQLAKKLADQEKLEHRQALAIPQNLVNLLYGQAVSDVEKAWPHRKKLAQLERDLQSNYDIGRAAVDYKLAIGRWKWLYDVEGRLNSKKYVEEINKATPRSQSEIIIEHLGGTGLLPVGSVVDGNWLFTWRANLQAACFVCCGAFSGMRVSELFELHEDSFRTYTINGQLFHSVSAATHKLAAGRKKEEWLTSPIVEKAISLAISLSACAREQLVKLAAHSNDPGQVDKLMETSSNLWLSQAQRKNLPILISRAKWNDRLKNFAKSVGAIVDEKALSECRQLNPRNGGAIEDKVNLGEPWPFLTHQFRRTFACFAVRNGLGHPISIKQQFKHIHVRMSEWYGNGAIESRLQDIKVDSELINLLNEVKLEQTTAHFDKWFNNDEKLTGSFGKAIVAMRDDKPVIYSNWDSLYRLVKEKRLTLHGTLHSYCKNGYECDMDGVINSAFCVDCRGGGSVVDDKKALWWQKKHQALSSYLKQQSNVSHAEYAHCITQIRAAEKVLNDFGLKFEKYQHPLQVIDL</sequence>
<dbReference type="SUPFAM" id="SSF56349">
    <property type="entry name" value="DNA breaking-rejoining enzymes"/>
    <property type="match status" value="1"/>
</dbReference>
<dbReference type="EMBL" id="LOSH02000004">
    <property type="protein sequence ID" value="PNM66388.1"/>
    <property type="molecule type" value="Genomic_DNA"/>
</dbReference>
<dbReference type="RefSeq" id="WP_058648521.1">
    <property type="nucleotide sequence ID" value="NZ_LMXV01000073.1"/>
</dbReference>
<comment type="caution">
    <text evidence="2">The sequence shown here is derived from an EMBL/GenBank/DDBJ whole genome shotgun (WGS) entry which is preliminary data.</text>
</comment>
<dbReference type="Gene3D" id="1.10.443.10">
    <property type="entry name" value="Intergrase catalytic core"/>
    <property type="match status" value="1"/>
</dbReference>
<keyword evidence="3" id="KW-1185">Reference proteome</keyword>
<reference evidence="2" key="1">
    <citation type="submission" date="2017-12" db="EMBL/GenBank/DDBJ databases">
        <title>FDA dAtabase for Regulatory Grade micrObial Sequences (FDA-ARGOS): Supporting development and validation of Infectious Disease Dx tests.</title>
        <authorList>
            <person name="Hoffmann M."/>
            <person name="Allard M."/>
            <person name="Evans P."/>
            <person name="Brown E."/>
            <person name="Tallon L.J."/>
            <person name="Sadzewicz L."/>
            <person name="Sengamalay N."/>
            <person name="Ott S."/>
            <person name="Godinez A."/>
            <person name="Nagaraj S."/>
            <person name="Vavikolanu K."/>
            <person name="Aluvathingal J."/>
            <person name="Nadendla S."/>
            <person name="Hobson J."/>
            <person name="Sichtig H."/>
        </authorList>
    </citation>
    <scope>NUCLEOTIDE SEQUENCE [LARGE SCALE GENOMIC DNA]</scope>
    <source>
        <strain evidence="2">FDAARGOS_118</strain>
    </source>
</reference>
<dbReference type="InterPro" id="IPR013762">
    <property type="entry name" value="Integrase-like_cat_sf"/>
</dbReference>
<organism evidence="2 3">
    <name type="scientific">Vibrio vulnificus</name>
    <dbReference type="NCBI Taxonomy" id="672"/>
    <lineage>
        <taxon>Bacteria</taxon>
        <taxon>Pseudomonadati</taxon>
        <taxon>Pseudomonadota</taxon>
        <taxon>Gammaproteobacteria</taxon>
        <taxon>Vibrionales</taxon>
        <taxon>Vibrionaceae</taxon>
        <taxon>Vibrio</taxon>
    </lineage>
</organism>
<evidence type="ECO:0000313" key="3">
    <source>
        <dbReference type="Proteomes" id="UP000054370"/>
    </source>
</evidence>
<keyword evidence="1" id="KW-0233">DNA recombination</keyword>
<protein>
    <recommendedName>
        <fullName evidence="4">Integrase</fullName>
    </recommendedName>
</protein>
<accession>A0ABX4WSL7</accession>
<proteinExistence type="predicted"/>
<dbReference type="Proteomes" id="UP000054370">
    <property type="component" value="Unassembled WGS sequence"/>
</dbReference>
<name>A0ABX4WSL7_VIBVL</name>
<dbReference type="InterPro" id="IPR011010">
    <property type="entry name" value="DNA_brk_join_enz"/>
</dbReference>
<evidence type="ECO:0000313" key="2">
    <source>
        <dbReference type="EMBL" id="PNM66388.1"/>
    </source>
</evidence>
<evidence type="ECO:0008006" key="4">
    <source>
        <dbReference type="Google" id="ProtNLM"/>
    </source>
</evidence>
<gene>
    <name evidence="2" type="ORF">AL548_008605</name>
</gene>
<evidence type="ECO:0000256" key="1">
    <source>
        <dbReference type="ARBA" id="ARBA00023172"/>
    </source>
</evidence>